<dbReference type="PROSITE" id="PS00769">
    <property type="entry name" value="TRANSTHYRETIN_2"/>
    <property type="match status" value="1"/>
</dbReference>
<evidence type="ECO:0000256" key="8">
    <source>
        <dbReference type="ARBA" id="ARBA00022801"/>
    </source>
</evidence>
<evidence type="ECO:0000256" key="7">
    <source>
        <dbReference type="ARBA" id="ARBA00022631"/>
    </source>
</evidence>
<protein>
    <recommendedName>
        <fullName evidence="6 9">5-hydroxyisourate hydrolase</fullName>
        <shortName evidence="9">HIU hydrolase</shortName>
        <shortName evidence="9">HIUHase</shortName>
        <ecNumber evidence="5 9">3.5.2.17</ecNumber>
    </recommendedName>
</protein>
<dbReference type="NCBIfam" id="TIGR02962">
    <property type="entry name" value="hdxy_isourate"/>
    <property type="match status" value="1"/>
</dbReference>
<accession>A0ABT4JX70</accession>
<evidence type="ECO:0000256" key="4">
    <source>
        <dbReference type="ARBA" id="ARBA00011881"/>
    </source>
</evidence>
<dbReference type="PROSITE" id="PS00768">
    <property type="entry name" value="TRANSTHYRETIN_1"/>
    <property type="match status" value="1"/>
</dbReference>
<evidence type="ECO:0000259" key="10">
    <source>
        <dbReference type="Pfam" id="PF00576"/>
    </source>
</evidence>
<name>A0ABT4JX70_9GAMM</name>
<sequence length="117" mass="13185">MGYLTTHVLDTMSGTPASGIAITLFKIEDERKIKIAASMTNSDGRCDNPILPQAIFSIGKYELEFEIKDYFNAKGVKQEEPYFLENIIIRFGINDPNSHYHVPLLVSPYGYSTYRGS</sequence>
<gene>
    <name evidence="11" type="primary">uraH</name>
    <name evidence="11" type="ORF">O1D97_15635</name>
</gene>
<evidence type="ECO:0000256" key="2">
    <source>
        <dbReference type="ARBA" id="ARBA00002704"/>
    </source>
</evidence>
<organism evidence="11 12">
    <name type="scientific">Marinomonas phaeophyticola</name>
    <dbReference type="NCBI Taxonomy" id="3004091"/>
    <lineage>
        <taxon>Bacteria</taxon>
        <taxon>Pseudomonadati</taxon>
        <taxon>Pseudomonadota</taxon>
        <taxon>Gammaproteobacteria</taxon>
        <taxon>Oceanospirillales</taxon>
        <taxon>Oceanospirillaceae</taxon>
        <taxon>Marinomonas</taxon>
    </lineage>
</organism>
<dbReference type="EC" id="3.5.2.17" evidence="5 9"/>
<dbReference type="PANTHER" id="PTHR10395:SF7">
    <property type="entry name" value="5-HYDROXYISOURATE HYDROLASE"/>
    <property type="match status" value="1"/>
</dbReference>
<dbReference type="GO" id="GO:0033971">
    <property type="term" value="F:hydroxyisourate hydrolase activity"/>
    <property type="evidence" value="ECO:0007669"/>
    <property type="project" value="UniProtKB-EC"/>
</dbReference>
<dbReference type="Pfam" id="PF00576">
    <property type="entry name" value="Transthyretin"/>
    <property type="match status" value="1"/>
</dbReference>
<evidence type="ECO:0000313" key="12">
    <source>
        <dbReference type="Proteomes" id="UP001149719"/>
    </source>
</evidence>
<feature type="domain" description="Transthyretin/hydroxyisourate hydrolase" evidence="10">
    <location>
        <begin position="4"/>
        <end position="116"/>
    </location>
</feature>
<comment type="catalytic activity">
    <reaction evidence="1 9">
        <text>5-hydroxyisourate + H2O = 5-hydroxy-2-oxo-4-ureido-2,5-dihydro-1H-imidazole-5-carboxylate + H(+)</text>
        <dbReference type="Rhea" id="RHEA:23736"/>
        <dbReference type="ChEBI" id="CHEBI:15377"/>
        <dbReference type="ChEBI" id="CHEBI:15378"/>
        <dbReference type="ChEBI" id="CHEBI:18072"/>
        <dbReference type="ChEBI" id="CHEBI:58639"/>
        <dbReference type="EC" id="3.5.2.17"/>
    </reaction>
</comment>
<proteinExistence type="inferred from homology"/>
<dbReference type="SUPFAM" id="SSF49472">
    <property type="entry name" value="Transthyretin (synonym: prealbumin)"/>
    <property type="match status" value="1"/>
</dbReference>
<evidence type="ECO:0000256" key="6">
    <source>
        <dbReference type="ARBA" id="ARBA00017539"/>
    </source>
</evidence>
<dbReference type="Gene3D" id="2.60.40.180">
    <property type="entry name" value="Transthyretin/hydroxyisourate hydrolase domain"/>
    <property type="match status" value="1"/>
</dbReference>
<dbReference type="CDD" id="cd05822">
    <property type="entry name" value="TLP_HIUase"/>
    <property type="match status" value="1"/>
</dbReference>
<dbReference type="PANTHER" id="PTHR10395">
    <property type="entry name" value="URICASE AND TRANSTHYRETIN-RELATED"/>
    <property type="match status" value="1"/>
</dbReference>
<dbReference type="InterPro" id="IPR000895">
    <property type="entry name" value="Transthyretin/HIU_hydrolase"/>
</dbReference>
<dbReference type="InterPro" id="IPR014306">
    <property type="entry name" value="Hydroxyisourate_hydrolase"/>
</dbReference>
<evidence type="ECO:0000256" key="5">
    <source>
        <dbReference type="ARBA" id="ARBA00012609"/>
    </source>
</evidence>
<evidence type="ECO:0000313" key="11">
    <source>
        <dbReference type="EMBL" id="MCZ2723006.1"/>
    </source>
</evidence>
<dbReference type="EMBL" id="JAPUBN010000019">
    <property type="protein sequence ID" value="MCZ2723006.1"/>
    <property type="molecule type" value="Genomic_DNA"/>
</dbReference>
<dbReference type="Proteomes" id="UP001149719">
    <property type="component" value="Unassembled WGS sequence"/>
</dbReference>
<comment type="caution">
    <text evidence="11">The sequence shown here is derived from an EMBL/GenBank/DDBJ whole genome shotgun (WGS) entry which is preliminary data.</text>
</comment>
<evidence type="ECO:0000256" key="3">
    <source>
        <dbReference type="ARBA" id="ARBA00009850"/>
    </source>
</evidence>
<keyword evidence="8 9" id="KW-0378">Hydrolase</keyword>
<dbReference type="InterPro" id="IPR023416">
    <property type="entry name" value="Transthyretin/HIU_hydrolase_d"/>
</dbReference>
<dbReference type="InterPro" id="IPR036817">
    <property type="entry name" value="Transthyretin/HIU_hydrolase_sf"/>
</dbReference>
<dbReference type="RefSeq" id="WP_269127100.1">
    <property type="nucleotide sequence ID" value="NZ_JAPUBN010000019.1"/>
</dbReference>
<comment type="subunit">
    <text evidence="4 9">Homotetramer.</text>
</comment>
<keyword evidence="7 9" id="KW-0659">Purine metabolism</keyword>
<dbReference type="InterPro" id="IPR023418">
    <property type="entry name" value="Thyroxine_BS"/>
</dbReference>
<evidence type="ECO:0000256" key="9">
    <source>
        <dbReference type="RuleBase" id="RU361270"/>
    </source>
</evidence>
<evidence type="ECO:0000256" key="1">
    <source>
        <dbReference type="ARBA" id="ARBA00001043"/>
    </source>
</evidence>
<keyword evidence="12" id="KW-1185">Reference proteome</keyword>
<comment type="similarity">
    <text evidence="3 9">Belongs to the transthyretin family. 5-hydroxyisourate hydrolase subfamily.</text>
</comment>
<comment type="function">
    <text evidence="2">Catalyzes the hydrolysis of 5-hydroxyisourate (HIU) to 2-oxo-4-hydroxy-4-carboxy-5-ureidoimidazoline (OHCU).</text>
</comment>
<dbReference type="PRINTS" id="PR00189">
    <property type="entry name" value="TRNSTHYRETIN"/>
</dbReference>
<dbReference type="InterPro" id="IPR023419">
    <property type="entry name" value="Transthyretin_CS"/>
</dbReference>
<reference evidence="11" key="1">
    <citation type="submission" date="2022-12" db="EMBL/GenBank/DDBJ databases">
        <title>Marinomonas 15G1-11 sp. nov, isolated from marine algae.</title>
        <authorList>
            <person name="Butt M."/>
            <person name="Choi D.G."/>
            <person name="Kim J.M."/>
            <person name="Lee J.K."/>
            <person name="Baek J.H."/>
            <person name="Jeon C.O."/>
        </authorList>
    </citation>
    <scope>NUCLEOTIDE SEQUENCE</scope>
    <source>
        <strain evidence="11">15G1-11</strain>
    </source>
</reference>